<name>A0A4Q9LTJ8_9MICR</name>
<feature type="region of interest" description="Disordered" evidence="1">
    <location>
        <begin position="262"/>
        <end position="312"/>
    </location>
</feature>
<dbReference type="InterPro" id="IPR027417">
    <property type="entry name" value="P-loop_NTPase"/>
</dbReference>
<evidence type="ECO:0000313" key="2">
    <source>
        <dbReference type="EMBL" id="TBU11627.1"/>
    </source>
</evidence>
<organism evidence="2 3">
    <name type="scientific">Hamiltosporidium tvaerminnensis</name>
    <dbReference type="NCBI Taxonomy" id="1176355"/>
    <lineage>
        <taxon>Eukaryota</taxon>
        <taxon>Fungi</taxon>
        <taxon>Fungi incertae sedis</taxon>
        <taxon>Microsporidia</taxon>
        <taxon>Dubosqiidae</taxon>
        <taxon>Hamiltosporidium</taxon>
    </lineage>
</organism>
<dbReference type="SUPFAM" id="SSF52540">
    <property type="entry name" value="P-loop containing nucleoside triphosphate hydrolases"/>
    <property type="match status" value="1"/>
</dbReference>
<sequence length="440" mass="50982">MLNIHIKNTTNLLSALQYRLTSPIILYGPPGTGKTHILYKTLHSLKITPLYFPNPSTYTNTLLFTNTIAHTDIDTLEDFNKFLKNNTHPLNIVIETRNLYFLSKCVKGSILVKFLYTTNTLLSKYNLVTPNLHSLSIFEEVSRRGVSEEECDIKGVNRRVSKRGISKRCSKRGVSKRSSNNTPLAISNINNTPLTILPINNTPLNISNMNNTPLNISNMNNTPLNILPINNTPLNILSCYNTSLSFYHFLGKIFYYDRDRDRDRDRDSDKLKDKDKNKKKKDKKFENKKEDKKEDKEDKLDNKEQNPDIIDNPSDNKALQILNNISFFKNKIKDYLFENYLYFTDIREQGVIIDNLSLFDCYSEGVLCNVICVMGIEKLKPKCFYSFKSPYYLKGRGRGGCVKGVNYYYSKGVNYWYTYYCYIKGVNISTYYKQVSNKFL</sequence>
<protein>
    <submittedName>
        <fullName evidence="2">Uncharacterized protein</fullName>
    </submittedName>
</protein>
<feature type="compositionally biased region" description="Basic and acidic residues" evidence="1">
    <location>
        <begin position="283"/>
        <end position="306"/>
    </location>
</feature>
<dbReference type="Gene3D" id="3.40.50.300">
    <property type="entry name" value="P-loop containing nucleotide triphosphate hydrolases"/>
    <property type="match status" value="1"/>
</dbReference>
<dbReference type="Proteomes" id="UP000292282">
    <property type="component" value="Unassembled WGS sequence"/>
</dbReference>
<dbReference type="AlphaFoldDB" id="A0A4Q9LTJ8"/>
<reference evidence="2 3" key="1">
    <citation type="submission" date="2017-12" db="EMBL/GenBank/DDBJ databases">
        <authorList>
            <person name="Pombert J.-F."/>
            <person name="Haag K.L."/>
            <person name="Ebert D."/>
        </authorList>
    </citation>
    <scope>NUCLEOTIDE SEQUENCE [LARGE SCALE GENOMIC DNA]</scope>
    <source>
        <strain evidence="2">IL-G-3</strain>
    </source>
</reference>
<evidence type="ECO:0000256" key="1">
    <source>
        <dbReference type="SAM" id="MobiDB-lite"/>
    </source>
</evidence>
<comment type="caution">
    <text evidence="2">The sequence shown here is derived from an EMBL/GenBank/DDBJ whole genome shotgun (WGS) entry which is preliminary data.</text>
</comment>
<dbReference type="VEuPathDB" id="MicrosporidiaDB:CWI38_1110p0030"/>
<feature type="compositionally biased region" description="Basic and acidic residues" evidence="1">
    <location>
        <begin position="262"/>
        <end position="276"/>
    </location>
</feature>
<accession>A0A4Q9LTJ8</accession>
<dbReference type="EMBL" id="PITK01001110">
    <property type="protein sequence ID" value="TBU11627.1"/>
    <property type="molecule type" value="Genomic_DNA"/>
</dbReference>
<gene>
    <name evidence="2" type="ORF">CWI38_1110p0030</name>
</gene>
<proteinExistence type="predicted"/>
<keyword evidence="3" id="KW-1185">Reference proteome</keyword>
<evidence type="ECO:0000313" key="3">
    <source>
        <dbReference type="Proteomes" id="UP000292282"/>
    </source>
</evidence>